<accession>A0A2P2P9J3</accession>
<proteinExistence type="predicted"/>
<protein>
    <submittedName>
        <fullName evidence="2">Uncharacterized protein</fullName>
    </submittedName>
</protein>
<keyword evidence="1" id="KW-0812">Transmembrane</keyword>
<feature type="transmembrane region" description="Helical" evidence="1">
    <location>
        <begin position="12"/>
        <end position="32"/>
    </location>
</feature>
<dbReference type="EMBL" id="GGEC01070940">
    <property type="protein sequence ID" value="MBX51424.1"/>
    <property type="molecule type" value="Transcribed_RNA"/>
</dbReference>
<keyword evidence="1" id="KW-1133">Transmembrane helix</keyword>
<sequence length="35" mass="4352">MLVESYMQSKAFWYMSLFCFFPFVVIMIYSFWCCC</sequence>
<reference evidence="2" key="1">
    <citation type="submission" date="2018-02" db="EMBL/GenBank/DDBJ databases">
        <title>Rhizophora mucronata_Transcriptome.</title>
        <authorList>
            <person name="Meera S.P."/>
            <person name="Sreeshan A."/>
            <person name="Augustine A."/>
        </authorList>
    </citation>
    <scope>NUCLEOTIDE SEQUENCE</scope>
    <source>
        <tissue evidence="2">Leaf</tissue>
    </source>
</reference>
<evidence type="ECO:0000313" key="2">
    <source>
        <dbReference type="EMBL" id="MBX51424.1"/>
    </source>
</evidence>
<dbReference type="AlphaFoldDB" id="A0A2P2P9J3"/>
<organism evidence="2">
    <name type="scientific">Rhizophora mucronata</name>
    <name type="common">Asiatic mangrove</name>
    <dbReference type="NCBI Taxonomy" id="61149"/>
    <lineage>
        <taxon>Eukaryota</taxon>
        <taxon>Viridiplantae</taxon>
        <taxon>Streptophyta</taxon>
        <taxon>Embryophyta</taxon>
        <taxon>Tracheophyta</taxon>
        <taxon>Spermatophyta</taxon>
        <taxon>Magnoliopsida</taxon>
        <taxon>eudicotyledons</taxon>
        <taxon>Gunneridae</taxon>
        <taxon>Pentapetalae</taxon>
        <taxon>rosids</taxon>
        <taxon>fabids</taxon>
        <taxon>Malpighiales</taxon>
        <taxon>Rhizophoraceae</taxon>
        <taxon>Rhizophora</taxon>
    </lineage>
</organism>
<keyword evidence="1" id="KW-0472">Membrane</keyword>
<evidence type="ECO:0000256" key="1">
    <source>
        <dbReference type="SAM" id="Phobius"/>
    </source>
</evidence>
<name>A0A2P2P9J3_RHIMU</name>